<evidence type="ECO:0000313" key="2">
    <source>
        <dbReference type="Proteomes" id="UP000187499"/>
    </source>
</evidence>
<organism evidence="1 2">
    <name type="scientific">Companilactobacillus allii</name>
    <dbReference type="NCBI Taxonomy" id="1847728"/>
    <lineage>
        <taxon>Bacteria</taxon>
        <taxon>Bacillati</taxon>
        <taxon>Bacillota</taxon>
        <taxon>Bacilli</taxon>
        <taxon>Lactobacillales</taxon>
        <taxon>Lactobacillaceae</taxon>
        <taxon>Companilactobacillus</taxon>
    </lineage>
</organism>
<evidence type="ECO:0008006" key="3">
    <source>
        <dbReference type="Google" id="ProtNLM"/>
    </source>
</evidence>
<sequence>MADTETVVENKVNYGIKNVHWHTITDSGTGLIYGPGKLWIGASEIELDPEGDMVKVYADDKIYYTASNNQGYTGKLSIYQIPQDLEAYILGNIVDEKGQVIENVDTKPNAIGLSFEFDGDVKATRHFLFNNTFSRPKISSETKTEKAEPKAQELEFTSIADPYTGNVKTKTALNAPAEVYDSWYEKAAGTITSATPTPK</sequence>
<proteinExistence type="predicted"/>
<dbReference type="AlphaFoldDB" id="A0A1P8Q5J9"/>
<keyword evidence="2" id="KW-1185">Reference proteome</keyword>
<evidence type="ECO:0000313" key="1">
    <source>
        <dbReference type="EMBL" id="APX73113.1"/>
    </source>
</evidence>
<protein>
    <recommendedName>
        <fullName evidence="3">Phage tail protein</fullName>
    </recommendedName>
</protein>
<accession>A0A1P8Q5J9</accession>
<dbReference type="NCBIfam" id="TIGR01603">
    <property type="entry name" value="maj_tail_phi13"/>
    <property type="match status" value="1"/>
</dbReference>
<name>A0A1P8Q5J9_9LACO</name>
<gene>
    <name evidence="1" type="ORF">BTM29_11365</name>
</gene>
<dbReference type="STRING" id="1847728.BTM29_11365"/>
<reference evidence="2" key="1">
    <citation type="submission" date="2016-12" db="EMBL/GenBank/DDBJ databases">
        <authorList>
            <person name="Jung M.Y."/>
            <person name="Lee S.H."/>
        </authorList>
    </citation>
    <scope>NUCLEOTIDE SEQUENCE [LARGE SCALE GENOMIC DNA]</scope>
    <source>
        <strain evidence="2">WiKim39</strain>
    </source>
</reference>
<dbReference type="EMBL" id="CP019323">
    <property type="protein sequence ID" value="APX73113.1"/>
    <property type="molecule type" value="Genomic_DNA"/>
</dbReference>
<dbReference type="RefSeq" id="WP_076617876.1">
    <property type="nucleotide sequence ID" value="NZ_CP019323.1"/>
</dbReference>
<dbReference type="OrthoDB" id="9780018at2"/>
<dbReference type="InterPro" id="IPR006490">
    <property type="entry name" value="Maj_tail_phi13"/>
</dbReference>
<dbReference type="KEGG" id="lalw:BTM29_11365"/>
<dbReference type="Proteomes" id="UP000187499">
    <property type="component" value="Chromosome"/>
</dbReference>